<reference evidence="2" key="1">
    <citation type="submission" date="2020-01" db="EMBL/GenBank/DDBJ databases">
        <authorList>
            <person name="Meier V. D."/>
            <person name="Meier V D."/>
        </authorList>
    </citation>
    <scope>NUCLEOTIDE SEQUENCE</scope>
    <source>
        <strain evidence="2">HLG_WM_MAG_02</strain>
    </source>
</reference>
<sequence length="45" mass="5391">MENIVDYSSALLWYASWPVVIFISYKFVLLNIEHLEENLESKEKE</sequence>
<protein>
    <submittedName>
        <fullName evidence="2">Uncharacterized protein</fullName>
    </submittedName>
</protein>
<keyword evidence="1" id="KW-1133">Transmembrane helix</keyword>
<dbReference type="AlphaFoldDB" id="A0A6S6T9M5"/>
<keyword evidence="1" id="KW-0472">Membrane</keyword>
<dbReference type="EMBL" id="CACVAZ010000068">
    <property type="protein sequence ID" value="CAA6811606.1"/>
    <property type="molecule type" value="Genomic_DNA"/>
</dbReference>
<evidence type="ECO:0000313" key="2">
    <source>
        <dbReference type="EMBL" id="CAA6811606.1"/>
    </source>
</evidence>
<feature type="transmembrane region" description="Helical" evidence="1">
    <location>
        <begin position="12"/>
        <end position="32"/>
    </location>
</feature>
<name>A0A6S6T9M5_9BACT</name>
<accession>A0A6S6T9M5</accession>
<proteinExistence type="predicted"/>
<keyword evidence="1" id="KW-0812">Transmembrane</keyword>
<gene>
    <name evidence="2" type="ORF">HELGO_WM38835</name>
</gene>
<evidence type="ECO:0000256" key="1">
    <source>
        <dbReference type="SAM" id="Phobius"/>
    </source>
</evidence>
<organism evidence="2">
    <name type="scientific">uncultured Sulfurovum sp</name>
    <dbReference type="NCBI Taxonomy" id="269237"/>
    <lineage>
        <taxon>Bacteria</taxon>
        <taxon>Pseudomonadati</taxon>
        <taxon>Campylobacterota</taxon>
        <taxon>Epsilonproteobacteria</taxon>
        <taxon>Campylobacterales</taxon>
        <taxon>Sulfurovaceae</taxon>
        <taxon>Sulfurovum</taxon>
        <taxon>environmental samples</taxon>
    </lineage>
</organism>